<evidence type="ECO:0000256" key="7">
    <source>
        <dbReference type="ARBA" id="ARBA00023136"/>
    </source>
</evidence>
<proteinExistence type="predicted"/>
<evidence type="ECO:0000256" key="5">
    <source>
        <dbReference type="ARBA" id="ARBA00022692"/>
    </source>
</evidence>
<keyword evidence="6 9" id="KW-1133">Transmembrane helix</keyword>
<dbReference type="Proteomes" id="UP001084197">
    <property type="component" value="Unassembled WGS sequence"/>
</dbReference>
<dbReference type="GO" id="GO:0005886">
    <property type="term" value="C:plasma membrane"/>
    <property type="evidence" value="ECO:0007669"/>
    <property type="project" value="UniProtKB-SubCell"/>
</dbReference>
<name>A0A9J6R967_9BACI</name>
<dbReference type="InterPro" id="IPR004501">
    <property type="entry name" value="PTS_EIIC_3"/>
</dbReference>
<keyword evidence="12" id="KW-1185">Reference proteome</keyword>
<dbReference type="GO" id="GO:0009401">
    <property type="term" value="P:phosphoenolpyruvate-dependent sugar phosphotransferase system"/>
    <property type="evidence" value="ECO:0007669"/>
    <property type="project" value="InterPro"/>
</dbReference>
<feature type="transmembrane region" description="Helical" evidence="9">
    <location>
        <begin position="207"/>
        <end position="228"/>
    </location>
</feature>
<feature type="transmembrane region" description="Helical" evidence="9">
    <location>
        <begin position="175"/>
        <end position="195"/>
    </location>
</feature>
<dbReference type="EMBL" id="JAPRAT010000003">
    <property type="protein sequence ID" value="MCZ0702176.1"/>
    <property type="molecule type" value="Genomic_DNA"/>
</dbReference>
<dbReference type="InterPro" id="IPR003352">
    <property type="entry name" value="PTS_EIIC"/>
</dbReference>
<feature type="transmembrane region" description="Helical" evidence="9">
    <location>
        <begin position="30"/>
        <end position="50"/>
    </location>
</feature>
<comment type="caution">
    <text evidence="11">The sequence shown here is derived from an EMBL/GenBank/DDBJ whole genome shotgun (WGS) entry which is preliminary data.</text>
</comment>
<protein>
    <recommendedName>
        <fullName evidence="8">Permease IIC component</fullName>
    </recommendedName>
</protein>
<dbReference type="PANTHER" id="PTHR33989">
    <property type="match status" value="1"/>
</dbReference>
<keyword evidence="5 9" id="KW-0812">Transmembrane</keyword>
<comment type="subcellular location">
    <subcellularLocation>
        <location evidence="1">Cell membrane</location>
        <topology evidence="1">Multi-pass membrane protein</topology>
    </subcellularLocation>
</comment>
<evidence type="ECO:0000256" key="3">
    <source>
        <dbReference type="ARBA" id="ARBA00022475"/>
    </source>
</evidence>
<evidence type="ECO:0000256" key="4">
    <source>
        <dbReference type="ARBA" id="ARBA00022597"/>
    </source>
</evidence>
<keyword evidence="2 8" id="KW-0813">Transport</keyword>
<dbReference type="GO" id="GO:0008982">
    <property type="term" value="F:protein-N(PI)-phosphohistidine-sugar phosphotransferase activity"/>
    <property type="evidence" value="ECO:0007669"/>
    <property type="project" value="UniProtKB-UniRule"/>
</dbReference>
<reference evidence="11" key="1">
    <citation type="submission" date="2022-11" db="EMBL/GenBank/DDBJ databases">
        <title>WGS of Natronobacillus azotifigens 24KS-1, an anaerobic diazotrophic haloalkaliphile from soda-rich habitats.</title>
        <authorList>
            <person name="Sorokin D.Y."/>
            <person name="Merkel A.Y."/>
        </authorList>
    </citation>
    <scope>NUCLEOTIDE SEQUENCE</scope>
    <source>
        <strain evidence="11">24KS-1</strain>
    </source>
</reference>
<dbReference type="GO" id="GO:1901264">
    <property type="term" value="P:carbohydrate derivative transport"/>
    <property type="evidence" value="ECO:0007669"/>
    <property type="project" value="TreeGrafter"/>
</dbReference>
<evidence type="ECO:0000313" key="12">
    <source>
        <dbReference type="Proteomes" id="UP001084197"/>
    </source>
</evidence>
<feature type="domain" description="PTS EIIC type-3" evidence="10">
    <location>
        <begin position="7"/>
        <end position="407"/>
    </location>
</feature>
<dbReference type="InterPro" id="IPR004796">
    <property type="entry name" value="PTS_IIC_cello"/>
</dbReference>
<evidence type="ECO:0000313" key="11">
    <source>
        <dbReference type="EMBL" id="MCZ0702176.1"/>
    </source>
</evidence>
<dbReference type="NCBIfam" id="TIGR00410">
    <property type="entry name" value="lacE"/>
    <property type="match status" value="1"/>
</dbReference>
<sequence>MSKEGTMRVKVQKFASAIQKNRYVNSVSNGLASVLPIILGGAIFTLIDTINIPAYQTFLENTGLKALTSIPPAITIDLLAIYAVFAIAYKTASQFKGDSFSAGVVALMSFLIVTPLGILDDGETMALSYEWLGATGLFVAIFVAVLVGRLSTLILSKGYYIKMPKGVPPTIEKSFAALTPAFAAIILMLIVRGLFELTPYGDVHEFIYTLVQAPLVNLSGNWWAYLIVVFAMSLLWFFGIHGTIVVMSVMMPIWVGLRLENLAAYQAGTELPHMIPGGSFFMVYTALGGTGATVGLAVLLLRAKSKRYKTLGKLAIVPGITGINEPIMFGVPLVLNMKLLLPLILAPLAVSIVAMIATFVGLVPPLRGIGVPLGTPIFISGFLEGGWRVAILQAVLLVVSLVVYYPFFKSLDKEAVRVEGEDENNGGDKKAV</sequence>
<dbReference type="Pfam" id="PF02378">
    <property type="entry name" value="PTS_EIIC"/>
    <property type="match status" value="1"/>
</dbReference>
<feature type="transmembrane region" description="Helical" evidence="9">
    <location>
        <begin position="386"/>
        <end position="407"/>
    </location>
</feature>
<dbReference type="PROSITE" id="PS51105">
    <property type="entry name" value="PTS_EIIC_TYPE_3"/>
    <property type="match status" value="1"/>
</dbReference>
<evidence type="ECO:0000259" key="10">
    <source>
        <dbReference type="PROSITE" id="PS51105"/>
    </source>
</evidence>
<evidence type="ECO:0000256" key="1">
    <source>
        <dbReference type="ARBA" id="ARBA00004651"/>
    </source>
</evidence>
<evidence type="ECO:0000256" key="9">
    <source>
        <dbReference type="SAM" id="Phobius"/>
    </source>
</evidence>
<comment type="function">
    <text evidence="8">The phosphoenolpyruvate-dependent sugar phosphotransferase system (PTS), a major carbohydrate active -transport system, catalyzes the phosphorylation of incoming sugar substrates concomitant with their translocation across the cell membrane.</text>
</comment>
<dbReference type="PIRSF" id="PIRSF006351">
    <property type="entry name" value="PTS_EIIC-Cellobiose"/>
    <property type="match status" value="1"/>
</dbReference>
<dbReference type="PANTHER" id="PTHR33989:SF4">
    <property type="entry name" value="PTS SYSTEM N,N'-DIACETYLCHITOBIOSE-SPECIFIC EIIC COMPONENT"/>
    <property type="match status" value="1"/>
</dbReference>
<feature type="transmembrane region" description="Helical" evidence="9">
    <location>
        <begin position="131"/>
        <end position="155"/>
    </location>
</feature>
<keyword evidence="4 8" id="KW-0762">Sugar transport</keyword>
<feature type="transmembrane region" description="Helical" evidence="9">
    <location>
        <begin position="100"/>
        <end position="119"/>
    </location>
</feature>
<evidence type="ECO:0000256" key="2">
    <source>
        <dbReference type="ARBA" id="ARBA00022448"/>
    </source>
</evidence>
<keyword evidence="3 8" id="KW-1003">Cell membrane</keyword>
<organism evidence="11 12">
    <name type="scientific">Natronobacillus azotifigens</name>
    <dbReference type="NCBI Taxonomy" id="472978"/>
    <lineage>
        <taxon>Bacteria</taxon>
        <taxon>Bacillati</taxon>
        <taxon>Bacillota</taxon>
        <taxon>Bacilli</taxon>
        <taxon>Bacillales</taxon>
        <taxon>Bacillaceae</taxon>
        <taxon>Natronobacillus</taxon>
    </lineage>
</organism>
<feature type="transmembrane region" description="Helical" evidence="9">
    <location>
        <begin position="70"/>
        <end position="88"/>
    </location>
</feature>
<feature type="transmembrane region" description="Helical" evidence="9">
    <location>
        <begin position="339"/>
        <end position="366"/>
    </location>
</feature>
<dbReference type="AlphaFoldDB" id="A0A9J6R967"/>
<dbReference type="RefSeq" id="WP_268778937.1">
    <property type="nucleotide sequence ID" value="NZ_JAPRAT010000003.1"/>
</dbReference>
<accession>A0A9J6R967</accession>
<evidence type="ECO:0000256" key="8">
    <source>
        <dbReference type="PIRNR" id="PIRNR006351"/>
    </source>
</evidence>
<keyword evidence="7 8" id="KW-0472">Membrane</keyword>
<dbReference type="InterPro" id="IPR051088">
    <property type="entry name" value="PTS_Sugar-EIIC/EIIB"/>
</dbReference>
<evidence type="ECO:0000256" key="6">
    <source>
        <dbReference type="ARBA" id="ARBA00022989"/>
    </source>
</evidence>
<feature type="transmembrane region" description="Helical" evidence="9">
    <location>
        <begin position="235"/>
        <end position="257"/>
    </location>
</feature>
<feature type="transmembrane region" description="Helical" evidence="9">
    <location>
        <begin position="277"/>
        <end position="301"/>
    </location>
</feature>
<gene>
    <name evidence="11" type="ORF">OWO01_02990</name>
</gene>